<dbReference type="Gene3D" id="1.10.10.10">
    <property type="entry name" value="Winged helix-like DNA-binding domain superfamily/Winged helix DNA-binding domain"/>
    <property type="match status" value="1"/>
</dbReference>
<dbReference type="Pfam" id="PF03466">
    <property type="entry name" value="LysR_substrate"/>
    <property type="match status" value="1"/>
</dbReference>
<dbReference type="CDD" id="cd08448">
    <property type="entry name" value="PBP2_LTTR_aromatics_like_2"/>
    <property type="match status" value="1"/>
</dbReference>
<evidence type="ECO:0000256" key="4">
    <source>
        <dbReference type="ARBA" id="ARBA00023163"/>
    </source>
</evidence>
<keyword evidence="3" id="KW-0238">DNA-binding</keyword>
<dbReference type="GO" id="GO:0032993">
    <property type="term" value="C:protein-DNA complex"/>
    <property type="evidence" value="ECO:0007669"/>
    <property type="project" value="TreeGrafter"/>
</dbReference>
<dbReference type="AlphaFoldDB" id="A0A446C831"/>
<evidence type="ECO:0000259" key="5">
    <source>
        <dbReference type="PROSITE" id="PS50931"/>
    </source>
</evidence>
<feature type="domain" description="HTH lysR-type" evidence="5">
    <location>
        <begin position="33"/>
        <end position="90"/>
    </location>
</feature>
<dbReference type="Pfam" id="PF00126">
    <property type="entry name" value="HTH_1"/>
    <property type="match status" value="1"/>
</dbReference>
<dbReference type="GO" id="GO:0003700">
    <property type="term" value="F:DNA-binding transcription factor activity"/>
    <property type="evidence" value="ECO:0007669"/>
    <property type="project" value="InterPro"/>
</dbReference>
<evidence type="ECO:0000256" key="1">
    <source>
        <dbReference type="ARBA" id="ARBA00009437"/>
    </source>
</evidence>
<comment type="similarity">
    <text evidence="1">Belongs to the LysR transcriptional regulatory family.</text>
</comment>
<proteinExistence type="inferred from homology"/>
<evidence type="ECO:0000256" key="2">
    <source>
        <dbReference type="ARBA" id="ARBA00023015"/>
    </source>
</evidence>
<dbReference type="PRINTS" id="PR00039">
    <property type="entry name" value="HTHLYSR"/>
</dbReference>
<dbReference type="GO" id="GO:0003677">
    <property type="term" value="F:DNA binding"/>
    <property type="evidence" value="ECO:0007669"/>
    <property type="project" value="UniProtKB-KW"/>
</dbReference>
<keyword evidence="2" id="KW-0805">Transcription regulation</keyword>
<dbReference type="SUPFAM" id="SSF53850">
    <property type="entry name" value="Periplasmic binding protein-like II"/>
    <property type="match status" value="1"/>
</dbReference>
<reference evidence="6 7" key="1">
    <citation type="submission" date="2018-07" db="EMBL/GenBank/DDBJ databases">
        <authorList>
            <person name="Peeters C."/>
        </authorList>
    </citation>
    <scope>NUCLEOTIDE SEQUENCE [LARGE SCALE GENOMIC DNA]</scope>
    <source>
        <strain evidence="6 7">LMG 3411</strain>
    </source>
</reference>
<dbReference type="PANTHER" id="PTHR30346">
    <property type="entry name" value="TRANSCRIPTIONAL DUAL REGULATOR HCAR-RELATED"/>
    <property type="match status" value="1"/>
</dbReference>
<name>A0A446C831_9BURK</name>
<gene>
    <name evidence="6" type="primary">hcaR_1</name>
    <name evidence="6" type="ORF">AGI3411_01360</name>
</gene>
<keyword evidence="4" id="KW-0804">Transcription</keyword>
<accession>A0A446C831</accession>
<dbReference type="FunFam" id="1.10.10.10:FF:000001">
    <property type="entry name" value="LysR family transcriptional regulator"/>
    <property type="match status" value="1"/>
</dbReference>
<dbReference type="PANTHER" id="PTHR30346:SF0">
    <property type="entry name" value="HCA OPERON TRANSCRIPTIONAL ACTIVATOR HCAR"/>
    <property type="match status" value="1"/>
</dbReference>
<sequence>MVRGQINLYKYRFCVEQSKKSIDSKNKGKTMDLDPRLLRYFIAVAEERHFSRAAVRLHISQPPLSYAIRQLEESVGARLLNRSSRHVELTDAGQVLYREALTLLRQAEEVRTLVQRVDAGLRGRLRIGFVGSMLYRGLPALLSAMRAELPDVEHVLTELNSHDQIEAVRRGEQDLGFIHANPLPKGVEARDLVAEPFMVCLPDGHPLAGRESLKLAELAGDDFVFFARAASPSYYETVLAMCVSAGFMPVIRHEVRHWLSVASLVSQGLGVSIVPACLSRSGLAGTRFIAFEHAARSVSQAIWPGAARTPLQEKAVEMVAHHDWAGSAIP</sequence>
<evidence type="ECO:0000313" key="6">
    <source>
        <dbReference type="EMBL" id="SSW63994.1"/>
    </source>
</evidence>
<dbReference type="Gene3D" id="3.40.190.10">
    <property type="entry name" value="Periplasmic binding protein-like II"/>
    <property type="match status" value="2"/>
</dbReference>
<evidence type="ECO:0000256" key="3">
    <source>
        <dbReference type="ARBA" id="ARBA00023125"/>
    </source>
</evidence>
<dbReference type="InterPro" id="IPR036388">
    <property type="entry name" value="WH-like_DNA-bd_sf"/>
</dbReference>
<dbReference type="SUPFAM" id="SSF46785">
    <property type="entry name" value="Winged helix' DNA-binding domain"/>
    <property type="match status" value="1"/>
</dbReference>
<organism evidence="6 7">
    <name type="scientific">Achromobacter agilis</name>
    <dbReference type="NCBI Taxonomy" id="1353888"/>
    <lineage>
        <taxon>Bacteria</taxon>
        <taxon>Pseudomonadati</taxon>
        <taxon>Pseudomonadota</taxon>
        <taxon>Betaproteobacteria</taxon>
        <taxon>Burkholderiales</taxon>
        <taxon>Alcaligenaceae</taxon>
        <taxon>Achromobacter</taxon>
    </lineage>
</organism>
<dbReference type="InterPro" id="IPR000847">
    <property type="entry name" value="LysR_HTH_N"/>
</dbReference>
<dbReference type="EMBL" id="UFQB01000004">
    <property type="protein sequence ID" value="SSW63994.1"/>
    <property type="molecule type" value="Genomic_DNA"/>
</dbReference>
<keyword evidence="7" id="KW-1185">Reference proteome</keyword>
<dbReference type="PROSITE" id="PS50931">
    <property type="entry name" value="HTH_LYSR"/>
    <property type="match status" value="1"/>
</dbReference>
<evidence type="ECO:0000313" key="7">
    <source>
        <dbReference type="Proteomes" id="UP000289184"/>
    </source>
</evidence>
<protein>
    <submittedName>
        <fullName evidence="6">Hca operon transcriptional activator HcaR</fullName>
    </submittedName>
</protein>
<dbReference type="InterPro" id="IPR005119">
    <property type="entry name" value="LysR_subst-bd"/>
</dbReference>
<dbReference type="InterPro" id="IPR036390">
    <property type="entry name" value="WH_DNA-bd_sf"/>
</dbReference>
<dbReference type="Proteomes" id="UP000289184">
    <property type="component" value="Unassembled WGS sequence"/>
</dbReference>